<dbReference type="EMBL" id="LCHW01000001">
    <property type="protein sequence ID" value="KKT43437.1"/>
    <property type="molecule type" value="Genomic_DNA"/>
</dbReference>
<reference evidence="1 2" key="1">
    <citation type="journal article" date="2015" name="Nature">
        <title>rRNA introns, odd ribosomes, and small enigmatic genomes across a large radiation of phyla.</title>
        <authorList>
            <person name="Brown C.T."/>
            <person name="Hug L.A."/>
            <person name="Thomas B.C."/>
            <person name="Sharon I."/>
            <person name="Castelle C.J."/>
            <person name="Singh A."/>
            <person name="Wilkins M.J."/>
            <person name="Williams K.H."/>
            <person name="Banfield J.F."/>
        </authorList>
    </citation>
    <scope>NUCLEOTIDE SEQUENCE [LARGE SCALE GENOMIC DNA]</scope>
</reference>
<sequence length="131" mass="14497">MAISALLLSFVNPSLSCDVASLTLPTRQAVKPCLNTSLPTDFVILSGDFDIRRFNELRAAAFNVASERNFAQSAALYKQVEKILNSRGLEQNELEEAVSLETLAGSLFHLATWQYDQYQEIQGRLQATASQ</sequence>
<protein>
    <submittedName>
        <fullName evidence="1">Uncharacterized protein</fullName>
    </submittedName>
</protein>
<evidence type="ECO:0000313" key="2">
    <source>
        <dbReference type="Proteomes" id="UP000034051"/>
    </source>
</evidence>
<dbReference type="AlphaFoldDB" id="A0A0G1JHF1"/>
<dbReference type="Proteomes" id="UP000034051">
    <property type="component" value="Unassembled WGS sequence"/>
</dbReference>
<accession>A0A0G1JHF1</accession>
<evidence type="ECO:0000313" key="1">
    <source>
        <dbReference type="EMBL" id="KKT43437.1"/>
    </source>
</evidence>
<comment type="caution">
    <text evidence="1">The sequence shown here is derived from an EMBL/GenBank/DDBJ whole genome shotgun (WGS) entry which is preliminary data.</text>
</comment>
<gene>
    <name evidence="1" type="ORF">UW32_C0001G0029</name>
</gene>
<proteinExistence type="predicted"/>
<name>A0A0G1JHF1_9BACT</name>
<organism evidence="1 2">
    <name type="scientific">Candidatus Wolfebacteria bacterium GW2011_GWE2_44_13</name>
    <dbReference type="NCBI Taxonomy" id="1619017"/>
    <lineage>
        <taxon>Bacteria</taxon>
        <taxon>Candidatus Wolfeibacteriota</taxon>
    </lineage>
</organism>